<comment type="caution">
    <text evidence="1">The sequence shown here is derived from an EMBL/GenBank/DDBJ whole genome shotgun (WGS) entry which is preliminary data.</text>
</comment>
<keyword evidence="2" id="KW-1185">Reference proteome</keyword>
<reference evidence="1" key="1">
    <citation type="journal article" date="2019" name="bioRxiv">
        <title>The Genome of the Zebra Mussel, Dreissena polymorpha: A Resource for Invasive Species Research.</title>
        <authorList>
            <person name="McCartney M.A."/>
            <person name="Auch B."/>
            <person name="Kono T."/>
            <person name="Mallez S."/>
            <person name="Zhang Y."/>
            <person name="Obille A."/>
            <person name="Becker A."/>
            <person name="Abrahante J.E."/>
            <person name="Garbe J."/>
            <person name="Badalamenti J.P."/>
            <person name="Herman A."/>
            <person name="Mangelson H."/>
            <person name="Liachko I."/>
            <person name="Sullivan S."/>
            <person name="Sone E.D."/>
            <person name="Koren S."/>
            <person name="Silverstein K.A.T."/>
            <person name="Beckman K.B."/>
            <person name="Gohl D.M."/>
        </authorList>
    </citation>
    <scope>NUCLEOTIDE SEQUENCE</scope>
    <source>
        <strain evidence="1">Duluth1</strain>
        <tissue evidence="1">Whole animal</tissue>
    </source>
</reference>
<gene>
    <name evidence="1" type="ORF">DPMN_045590</name>
</gene>
<organism evidence="1 2">
    <name type="scientific">Dreissena polymorpha</name>
    <name type="common">Zebra mussel</name>
    <name type="synonym">Mytilus polymorpha</name>
    <dbReference type="NCBI Taxonomy" id="45954"/>
    <lineage>
        <taxon>Eukaryota</taxon>
        <taxon>Metazoa</taxon>
        <taxon>Spiralia</taxon>
        <taxon>Lophotrochozoa</taxon>
        <taxon>Mollusca</taxon>
        <taxon>Bivalvia</taxon>
        <taxon>Autobranchia</taxon>
        <taxon>Heteroconchia</taxon>
        <taxon>Euheterodonta</taxon>
        <taxon>Imparidentia</taxon>
        <taxon>Neoheterodontei</taxon>
        <taxon>Myida</taxon>
        <taxon>Dreissenoidea</taxon>
        <taxon>Dreissenidae</taxon>
        <taxon>Dreissena</taxon>
    </lineage>
</organism>
<name>A0A9D4D4F2_DREPO</name>
<proteinExistence type="predicted"/>
<dbReference type="AlphaFoldDB" id="A0A9D4D4F2"/>
<dbReference type="EMBL" id="JAIWYP010000011">
    <property type="protein sequence ID" value="KAH3738946.1"/>
    <property type="molecule type" value="Genomic_DNA"/>
</dbReference>
<evidence type="ECO:0000313" key="1">
    <source>
        <dbReference type="EMBL" id="KAH3738946.1"/>
    </source>
</evidence>
<reference evidence="1" key="2">
    <citation type="submission" date="2020-11" db="EMBL/GenBank/DDBJ databases">
        <authorList>
            <person name="McCartney M.A."/>
            <person name="Auch B."/>
            <person name="Kono T."/>
            <person name="Mallez S."/>
            <person name="Becker A."/>
            <person name="Gohl D.M."/>
            <person name="Silverstein K.A.T."/>
            <person name="Koren S."/>
            <person name="Bechman K.B."/>
            <person name="Herman A."/>
            <person name="Abrahante J.E."/>
            <person name="Garbe J."/>
        </authorList>
    </citation>
    <scope>NUCLEOTIDE SEQUENCE</scope>
    <source>
        <strain evidence="1">Duluth1</strain>
        <tissue evidence="1">Whole animal</tissue>
    </source>
</reference>
<protein>
    <submittedName>
        <fullName evidence="1">Uncharacterized protein</fullName>
    </submittedName>
</protein>
<accession>A0A9D4D4F2</accession>
<dbReference type="Proteomes" id="UP000828390">
    <property type="component" value="Unassembled WGS sequence"/>
</dbReference>
<evidence type="ECO:0000313" key="2">
    <source>
        <dbReference type="Proteomes" id="UP000828390"/>
    </source>
</evidence>
<sequence length="86" mass="9781">MKHSLPSMSTFGKPWYWKAAEIIIDMPQSSCLKSIVLMLGCFHTLMEKMHIMTGKAVQTTIRGNFRVDKYLQSQLKSGRARDSDTA</sequence>